<dbReference type="InterPro" id="IPR001155">
    <property type="entry name" value="OxRdtase_FMN_N"/>
</dbReference>
<accession>A0AAE0KH32</accession>
<evidence type="ECO:0000313" key="4">
    <source>
        <dbReference type="Proteomes" id="UP001287356"/>
    </source>
</evidence>
<dbReference type="InterPro" id="IPR013785">
    <property type="entry name" value="Aldolase_TIM"/>
</dbReference>
<organism evidence="3 4">
    <name type="scientific">Lasiosphaeria ovina</name>
    <dbReference type="NCBI Taxonomy" id="92902"/>
    <lineage>
        <taxon>Eukaryota</taxon>
        <taxon>Fungi</taxon>
        <taxon>Dikarya</taxon>
        <taxon>Ascomycota</taxon>
        <taxon>Pezizomycotina</taxon>
        <taxon>Sordariomycetes</taxon>
        <taxon>Sordariomycetidae</taxon>
        <taxon>Sordariales</taxon>
        <taxon>Lasiosphaeriaceae</taxon>
        <taxon>Lasiosphaeria</taxon>
    </lineage>
</organism>
<evidence type="ECO:0000313" key="3">
    <source>
        <dbReference type="EMBL" id="KAK3376668.1"/>
    </source>
</evidence>
<dbReference type="EMBL" id="JAULSN010000003">
    <property type="protein sequence ID" value="KAK3376668.1"/>
    <property type="molecule type" value="Genomic_DNA"/>
</dbReference>
<protein>
    <submittedName>
        <fullName evidence="3">NADH:flavin oxidoreductase/NADH oxidase</fullName>
    </submittedName>
</protein>
<keyword evidence="4" id="KW-1185">Reference proteome</keyword>
<dbReference type="Gene3D" id="3.20.20.70">
    <property type="entry name" value="Aldolase class I"/>
    <property type="match status" value="2"/>
</dbReference>
<evidence type="ECO:0000259" key="2">
    <source>
        <dbReference type="Pfam" id="PF00724"/>
    </source>
</evidence>
<gene>
    <name evidence="3" type="ORF">B0T24DRAFT_648512</name>
</gene>
<dbReference type="PANTHER" id="PTHR22893">
    <property type="entry name" value="NADH OXIDOREDUCTASE-RELATED"/>
    <property type="match status" value="1"/>
</dbReference>
<feature type="domain" description="NADH:flavin oxidoreductase/NADH oxidase N-terminal" evidence="2">
    <location>
        <begin position="94"/>
        <end position="301"/>
    </location>
</feature>
<feature type="domain" description="NADH:flavin oxidoreductase/NADH oxidase N-terminal" evidence="2">
    <location>
        <begin position="3"/>
        <end position="75"/>
    </location>
</feature>
<dbReference type="PANTHER" id="PTHR22893:SF91">
    <property type="entry name" value="NADPH DEHYDROGENASE 2-RELATED"/>
    <property type="match status" value="1"/>
</dbReference>
<sequence length="329" mass="35291">MSKLFSPLKLGPLDLSHGIAMAPLTRYRTDDDLAPLPIVAEYYAQRASTPGTLLVSKATLISLAAADRHTGNPAILASHGHRLLAPSAVPIDATRAVPEAMSEADIAATIADYAAAARNAVERAGFDGVEIHGANGYLPDQFLQDMSNQRADGWGGSIEGRSRFVVEVARAVTAAVGAHRTAVRLSPYSDYQGMLMAAPLPQFGHVVSALRPLGLAYLHLVEGRISGQSDTDERGAADSNAPLVKIWDNASPVLLAGGFTAASARDVVDRTYSDYDVVVVFGRHFLANPDLVFRLRNGLPLTKYDRPSFYTPKAAKGYVDYPFSREFLL</sequence>
<evidence type="ECO:0000256" key="1">
    <source>
        <dbReference type="ARBA" id="ARBA00022630"/>
    </source>
</evidence>
<dbReference type="Pfam" id="PF00724">
    <property type="entry name" value="Oxidored_FMN"/>
    <property type="match status" value="2"/>
</dbReference>
<reference evidence="3" key="2">
    <citation type="submission" date="2023-06" db="EMBL/GenBank/DDBJ databases">
        <authorList>
            <consortium name="Lawrence Berkeley National Laboratory"/>
            <person name="Haridas S."/>
            <person name="Hensen N."/>
            <person name="Bonometti L."/>
            <person name="Westerberg I."/>
            <person name="Brannstrom I.O."/>
            <person name="Guillou S."/>
            <person name="Cros-Aarteil S."/>
            <person name="Calhoun S."/>
            <person name="Kuo A."/>
            <person name="Mondo S."/>
            <person name="Pangilinan J."/>
            <person name="Riley R."/>
            <person name="Labutti K."/>
            <person name="Andreopoulos B."/>
            <person name="Lipzen A."/>
            <person name="Chen C."/>
            <person name="Yanf M."/>
            <person name="Daum C."/>
            <person name="Ng V."/>
            <person name="Clum A."/>
            <person name="Steindorff A."/>
            <person name="Ohm R."/>
            <person name="Martin F."/>
            <person name="Silar P."/>
            <person name="Natvig D."/>
            <person name="Lalanne C."/>
            <person name="Gautier V."/>
            <person name="Ament-Velasquez S.L."/>
            <person name="Kruys A."/>
            <person name="Hutchinson M.I."/>
            <person name="Powell A.J."/>
            <person name="Barry K."/>
            <person name="Miller A.N."/>
            <person name="Grigoriev I.V."/>
            <person name="Debuchy R."/>
            <person name="Gladieux P."/>
            <person name="Thoren M.H."/>
            <person name="Johannesson H."/>
        </authorList>
    </citation>
    <scope>NUCLEOTIDE SEQUENCE</scope>
    <source>
        <strain evidence="3">CBS 958.72</strain>
    </source>
</reference>
<dbReference type="GO" id="GO:0010181">
    <property type="term" value="F:FMN binding"/>
    <property type="evidence" value="ECO:0007669"/>
    <property type="project" value="InterPro"/>
</dbReference>
<dbReference type="SUPFAM" id="SSF51395">
    <property type="entry name" value="FMN-linked oxidoreductases"/>
    <property type="match status" value="1"/>
</dbReference>
<keyword evidence="1" id="KW-0285">Flavoprotein</keyword>
<proteinExistence type="predicted"/>
<dbReference type="InterPro" id="IPR045247">
    <property type="entry name" value="Oye-like"/>
</dbReference>
<reference evidence="3" key="1">
    <citation type="journal article" date="2023" name="Mol. Phylogenet. Evol.">
        <title>Genome-scale phylogeny and comparative genomics of the fungal order Sordariales.</title>
        <authorList>
            <person name="Hensen N."/>
            <person name="Bonometti L."/>
            <person name="Westerberg I."/>
            <person name="Brannstrom I.O."/>
            <person name="Guillou S."/>
            <person name="Cros-Aarteil S."/>
            <person name="Calhoun S."/>
            <person name="Haridas S."/>
            <person name="Kuo A."/>
            <person name="Mondo S."/>
            <person name="Pangilinan J."/>
            <person name="Riley R."/>
            <person name="LaButti K."/>
            <person name="Andreopoulos B."/>
            <person name="Lipzen A."/>
            <person name="Chen C."/>
            <person name="Yan M."/>
            <person name="Daum C."/>
            <person name="Ng V."/>
            <person name="Clum A."/>
            <person name="Steindorff A."/>
            <person name="Ohm R.A."/>
            <person name="Martin F."/>
            <person name="Silar P."/>
            <person name="Natvig D.O."/>
            <person name="Lalanne C."/>
            <person name="Gautier V."/>
            <person name="Ament-Velasquez S.L."/>
            <person name="Kruys A."/>
            <person name="Hutchinson M.I."/>
            <person name="Powell A.J."/>
            <person name="Barry K."/>
            <person name="Miller A.N."/>
            <person name="Grigoriev I.V."/>
            <person name="Debuchy R."/>
            <person name="Gladieux P."/>
            <person name="Hiltunen Thoren M."/>
            <person name="Johannesson H."/>
        </authorList>
    </citation>
    <scope>NUCLEOTIDE SEQUENCE</scope>
    <source>
        <strain evidence="3">CBS 958.72</strain>
    </source>
</reference>
<name>A0AAE0KH32_9PEZI</name>
<dbReference type="Proteomes" id="UP001287356">
    <property type="component" value="Unassembled WGS sequence"/>
</dbReference>
<dbReference type="AlphaFoldDB" id="A0AAE0KH32"/>
<dbReference type="GO" id="GO:0003959">
    <property type="term" value="F:NADPH dehydrogenase activity"/>
    <property type="evidence" value="ECO:0007669"/>
    <property type="project" value="TreeGrafter"/>
</dbReference>
<comment type="caution">
    <text evidence="3">The sequence shown here is derived from an EMBL/GenBank/DDBJ whole genome shotgun (WGS) entry which is preliminary data.</text>
</comment>